<gene>
    <name evidence="1" type="ORF">GN331_14755</name>
</gene>
<accession>A0A7C9LN08</accession>
<reference evidence="1 2" key="1">
    <citation type="submission" date="2019-12" db="EMBL/GenBank/DDBJ databases">
        <authorList>
            <person name="Xu J."/>
        </authorList>
    </citation>
    <scope>NUCLEOTIDE SEQUENCE [LARGE SCALE GENOMIC DNA]</scope>
    <source>
        <strain evidence="1 2">HX-5-24</strain>
    </source>
</reference>
<dbReference type="RefSeq" id="WP_156643058.1">
    <property type="nucleotide sequence ID" value="NZ_WOXT01000005.1"/>
</dbReference>
<dbReference type="SUPFAM" id="SSF101744">
    <property type="entry name" value="Rof/RNase P subunit-like"/>
    <property type="match status" value="1"/>
</dbReference>
<organism evidence="1 2">
    <name type="scientific">Noviluteimonas gilva</name>
    <dbReference type="NCBI Taxonomy" id="2682097"/>
    <lineage>
        <taxon>Bacteria</taxon>
        <taxon>Pseudomonadati</taxon>
        <taxon>Pseudomonadota</taxon>
        <taxon>Gammaproteobacteria</taxon>
        <taxon>Lysobacterales</taxon>
        <taxon>Lysobacteraceae</taxon>
        <taxon>Noviluteimonas</taxon>
    </lineage>
</organism>
<evidence type="ECO:0000313" key="2">
    <source>
        <dbReference type="Proteomes" id="UP000479692"/>
    </source>
</evidence>
<evidence type="ECO:0000313" key="1">
    <source>
        <dbReference type="EMBL" id="MUV15464.1"/>
    </source>
</evidence>
<proteinExistence type="predicted"/>
<dbReference type="EMBL" id="WOXT01000005">
    <property type="protein sequence ID" value="MUV15464.1"/>
    <property type="molecule type" value="Genomic_DNA"/>
</dbReference>
<evidence type="ECO:0008006" key="3">
    <source>
        <dbReference type="Google" id="ProtNLM"/>
    </source>
</evidence>
<dbReference type="InterPro" id="IPR023534">
    <property type="entry name" value="Rof/RNase_P-like"/>
</dbReference>
<dbReference type="Proteomes" id="UP000479692">
    <property type="component" value="Unassembled WGS sequence"/>
</dbReference>
<keyword evidence="2" id="KW-1185">Reference proteome</keyword>
<dbReference type="AlphaFoldDB" id="A0A7C9LN08"/>
<dbReference type="Gene3D" id="2.30.30.400">
    <property type="entry name" value="Rof-like"/>
    <property type="match status" value="1"/>
</dbReference>
<comment type="caution">
    <text evidence="1">The sequence shown here is derived from an EMBL/GenBank/DDBJ whole genome shotgun (WGS) entry which is preliminary data.</text>
</comment>
<sequence length="83" mass="9447">MTTRPPAYTPISCEFHDLLESLATTRKRAHFVFRNDAGQIEHRDAAIADLHARDGEEFVVFDSGQSLRLDRLLEVDGEKLADY</sequence>
<protein>
    <recommendedName>
        <fullName evidence="3">Rho-binding antiterminator</fullName>
    </recommendedName>
</protein>
<name>A0A7C9LN08_9GAMM</name>
<dbReference type="InterPro" id="IPR038626">
    <property type="entry name" value="Rof-like_sf"/>
</dbReference>